<keyword evidence="2" id="KW-1185">Reference proteome</keyword>
<proteinExistence type="predicted"/>
<organism evidence="1 2">
    <name type="scientific">Nocardia transvalensis</name>
    <dbReference type="NCBI Taxonomy" id="37333"/>
    <lineage>
        <taxon>Bacteria</taxon>
        <taxon>Bacillati</taxon>
        <taxon>Actinomycetota</taxon>
        <taxon>Actinomycetes</taxon>
        <taxon>Mycobacteriales</taxon>
        <taxon>Nocardiaceae</taxon>
        <taxon>Nocardia</taxon>
    </lineage>
</organism>
<sequence length="84" mass="8891">MELALNPPELASAGDTGLVLDVVEVGLTEPAITGHPYRRLADGTVYQVPEPLTVDIAAEGSVPPDRAAMPLSEWLQRRADEAIG</sequence>
<comment type="caution">
    <text evidence="1">The sequence shown here is derived from an EMBL/GenBank/DDBJ whole genome shotgun (WGS) entry which is preliminary data.</text>
</comment>
<accession>A0A7W9PJP9</accession>
<name>A0A7W9PJP9_9NOCA</name>
<dbReference type="EMBL" id="JACHIT010000002">
    <property type="protein sequence ID" value="MBB5916748.1"/>
    <property type="molecule type" value="Genomic_DNA"/>
</dbReference>
<reference evidence="1 2" key="1">
    <citation type="submission" date="2020-08" db="EMBL/GenBank/DDBJ databases">
        <title>Sequencing the genomes of 1000 actinobacteria strains.</title>
        <authorList>
            <person name="Klenk H.-P."/>
        </authorList>
    </citation>
    <scope>NUCLEOTIDE SEQUENCE [LARGE SCALE GENOMIC DNA]</scope>
    <source>
        <strain evidence="1 2">DSM 43582</strain>
    </source>
</reference>
<gene>
    <name evidence="1" type="ORF">BJY24_005660</name>
</gene>
<evidence type="ECO:0000313" key="2">
    <source>
        <dbReference type="Proteomes" id="UP000540412"/>
    </source>
</evidence>
<evidence type="ECO:0000313" key="1">
    <source>
        <dbReference type="EMBL" id="MBB5916748.1"/>
    </source>
</evidence>
<dbReference type="Proteomes" id="UP000540412">
    <property type="component" value="Unassembled WGS sequence"/>
</dbReference>
<dbReference type="AlphaFoldDB" id="A0A7W9PJP9"/>
<protein>
    <submittedName>
        <fullName evidence="1">Uncharacterized protein</fullName>
    </submittedName>
</protein>
<dbReference type="RefSeq" id="WP_040754112.1">
    <property type="nucleotide sequence ID" value="NZ_JACHIT010000002.1"/>
</dbReference>